<evidence type="ECO:0000313" key="2">
    <source>
        <dbReference type="Proteomes" id="UP000241514"/>
    </source>
</evidence>
<dbReference type="Proteomes" id="UP000241514">
    <property type="component" value="Unassembled WGS sequence"/>
</dbReference>
<dbReference type="EMBL" id="PYVG01000006">
    <property type="protein sequence ID" value="PTB89873.1"/>
    <property type="molecule type" value="Genomic_DNA"/>
</dbReference>
<protein>
    <submittedName>
        <fullName evidence="1">Uncharacterized protein</fullName>
    </submittedName>
</protein>
<sequence>MAVQLFSKKLIISIVSVIVCSALLALLIADWLGESSSRNRNELYQNLLERSGQLNRDLPKLLDRQTRFERAEVNNYGMRFVYSLINIDKFQYKESQLKEQIEPQMLRFYCSDPGLKYFRIHADHVEVRYQDRKERHLFTLRYEPQQCQSG</sequence>
<reference evidence="1 2" key="1">
    <citation type="submission" date="2018-03" db="EMBL/GenBank/DDBJ databases">
        <title>Cross-interface Injection: A General Nanoliter Liquid Handling Method Applied to Single Cells Genome Amplification Automated Nanoliter Liquid Handling Applied to Single Cell Multiple Displacement Amplification.</title>
        <authorList>
            <person name="Yun J."/>
            <person name="Xu P."/>
            <person name="Xu J."/>
            <person name="Dai X."/>
            <person name="Wang Y."/>
            <person name="Zheng X."/>
            <person name="Cao C."/>
            <person name="Yi Q."/>
            <person name="Zhu Y."/>
            <person name="Wang L."/>
            <person name="Dong Z."/>
            <person name="Huang Y."/>
            <person name="Huang L."/>
            <person name="Du W."/>
        </authorList>
    </citation>
    <scope>NUCLEOTIDE SEQUENCE [LARGE SCALE GENOMIC DNA]</scope>
    <source>
        <strain evidence="1 2">A9-4</strain>
    </source>
</reference>
<evidence type="ECO:0000313" key="1">
    <source>
        <dbReference type="EMBL" id="PTB89873.1"/>
    </source>
</evidence>
<name>A0A2T4D7S4_9GAMM</name>
<proteinExistence type="predicted"/>
<dbReference type="AlphaFoldDB" id="A0A2T4D7S4"/>
<comment type="caution">
    <text evidence="1">The sequence shown here is derived from an EMBL/GenBank/DDBJ whole genome shotgun (WGS) entry which is preliminary data.</text>
</comment>
<accession>A0A2T4D7S4</accession>
<organism evidence="1 2">
    <name type="scientific">Pseudidiomarina aestuarii</name>
    <dbReference type="NCBI Taxonomy" id="624146"/>
    <lineage>
        <taxon>Bacteria</taxon>
        <taxon>Pseudomonadati</taxon>
        <taxon>Pseudomonadota</taxon>
        <taxon>Gammaproteobacteria</taxon>
        <taxon>Alteromonadales</taxon>
        <taxon>Idiomarinaceae</taxon>
        <taxon>Pseudidiomarina</taxon>
    </lineage>
</organism>
<gene>
    <name evidence="1" type="ORF">C9928_01995</name>
</gene>